<feature type="compositionally biased region" description="Low complexity" evidence="5">
    <location>
        <begin position="1114"/>
        <end position="1127"/>
    </location>
</feature>
<dbReference type="InterPro" id="IPR011011">
    <property type="entry name" value="Znf_FYVE_PHD"/>
</dbReference>
<evidence type="ECO:0000256" key="3">
    <source>
        <dbReference type="ARBA" id="ARBA00022833"/>
    </source>
</evidence>
<dbReference type="GO" id="GO:0003682">
    <property type="term" value="F:chromatin binding"/>
    <property type="evidence" value="ECO:0007669"/>
    <property type="project" value="TreeGrafter"/>
</dbReference>
<dbReference type="InterPro" id="IPR050548">
    <property type="entry name" value="PcG_chromatin_remod_factors"/>
</dbReference>
<dbReference type="Gene3D" id="1.10.150.50">
    <property type="entry name" value="Transcription Factor, Ets-1"/>
    <property type="match status" value="1"/>
</dbReference>
<evidence type="ECO:0000313" key="9">
    <source>
        <dbReference type="Proteomes" id="UP000728185"/>
    </source>
</evidence>
<sequence length="1237" mass="136188">MYPISSGTRLNPENSFLDNSNGTTINQVPVFYPRCAGKSHLSTPNIPTPRRATTMLPEAVYERNENAMRTVCHNDNLFYPRLMSRPTTAFPNTLYASGSHSLPVPVDISLANSTMKRPRLAHDLYSTKQCITSSTVRRFPFALKSSPVCEKQVACSLGRNNGIILPKSTRVASVTTPENVRARLLASRAGLPSMNIPFESKDVKFMVSVANQDHSKTIISVPSVTASSTPRDSHLENSAASQVPITKINRQDKPVLIIPTVASSASTVSLSETVDSATGITVASTTTIHIATASSIATVSSIATASSIATSGNEPKDFSQRGISTNRAADDTKAIQMTAFKHEPRKRKAQPLAISSVTSLGSIGMSSIKTDPWNASHLSQLPPRSFCYGPDALAPVAQISKDLTPYAGPSSVFNIVGLSRDPPQLGISVPIPRPQSILLNFPGSRRTCMNNIHNAPDTLRSGVVHRDRVSRSLHTNKKRLILPNTMRRMALEPLEVSRSWFNRESVYHEMEDDFPNPFASLSAVKSHMRSLRKTNSTDVSYSTRQPNAIMRANCTQSDFVPSMFAPVDNLLWNREFFGRSNPQQLVYTLVYMYARLFNLWSSARLRRLRCGFRSQFTFVLLKPGESTKQIELISPESETQFTAIDSNLFRGDFRPLLMLQRLRLLYTPVFDNDCPESVNSQFGDSQPDRKNATDPKWYYLLDHFDANNHERCLLCYHAFYLSKRPSSAISDVDLDSYFLIWESNPIASGDWFRPYPIDARSMSLIVDTIRTALDCADLMGRQLLFTPATVKPLSDPFASVHESTQSSSPLNLVIRERRSPPNNWCGTTKPHPTCLDYWPELTERARQSPWQCSDCKTCTVCQGKDYENELLICDACDKGFHSECHEPKLQEPVDRSMPWVCAACQKEGYSVAIGTLPGAQDNVAYTSLSVPMGSSSTGSKTGISRDSVNSTLEATPTSDANQMPYLIASAPTSSATCEPLVNDTSRQDESQTQLVNANDGTLSVKSSIKSLDSDSVLPVDVSPTNSHDTSSVVETDKSNPLVHSHSHISPAVAAHDSDSTQQVDTTLQSGRIPTSSPVTSNSLTRSPERAASFSSPRNQFVLQPGPGDGHELETSVPEVSNSPSSSNLVHPKPDDCEPCTDDCASCPLSTDMGQFASRPDDIRAWSVEHVRDWLLEEGFPREGDAFFQQEIDGACLLLMKRMDVLTELGIKLGPAVKIYERIKRLQSRCSSPNLLCS</sequence>
<dbReference type="CDD" id="cd15527">
    <property type="entry name" value="PHD2_KAT6A_6B"/>
    <property type="match status" value="1"/>
</dbReference>
<evidence type="ECO:0000313" key="8">
    <source>
        <dbReference type="EMBL" id="KAA0187306.1"/>
    </source>
</evidence>
<evidence type="ECO:0000256" key="2">
    <source>
        <dbReference type="ARBA" id="ARBA00022771"/>
    </source>
</evidence>
<dbReference type="Proteomes" id="UP000728185">
    <property type="component" value="Unassembled WGS sequence"/>
</dbReference>
<dbReference type="GO" id="GO:0008270">
    <property type="term" value="F:zinc ion binding"/>
    <property type="evidence" value="ECO:0007669"/>
    <property type="project" value="UniProtKB-KW"/>
</dbReference>
<feature type="compositionally biased region" description="Polar residues" evidence="5">
    <location>
        <begin position="1059"/>
        <end position="1085"/>
    </location>
</feature>
<dbReference type="PROSITE" id="PS50016">
    <property type="entry name" value="ZF_PHD_2"/>
    <property type="match status" value="1"/>
</dbReference>
<feature type="compositionally biased region" description="Polar residues" evidence="5">
    <location>
        <begin position="1022"/>
        <end position="1033"/>
    </location>
</feature>
<dbReference type="InterPro" id="IPR001660">
    <property type="entry name" value="SAM"/>
</dbReference>
<name>A0A8E0RT36_9TREM</name>
<dbReference type="SUPFAM" id="SSF57903">
    <property type="entry name" value="FYVE/PHD zinc finger"/>
    <property type="match status" value="1"/>
</dbReference>
<dbReference type="Gene3D" id="3.30.40.10">
    <property type="entry name" value="Zinc/RING finger domain, C3HC4 (zinc finger)"/>
    <property type="match status" value="1"/>
</dbReference>
<dbReference type="GO" id="GO:0042393">
    <property type="term" value="F:histone binding"/>
    <property type="evidence" value="ECO:0007669"/>
    <property type="project" value="TreeGrafter"/>
</dbReference>
<dbReference type="SMART" id="SM00249">
    <property type="entry name" value="PHD"/>
    <property type="match status" value="1"/>
</dbReference>
<dbReference type="PANTHER" id="PTHR12247:SF131">
    <property type="entry name" value="LD05287P"/>
    <property type="match status" value="1"/>
</dbReference>
<organism evidence="8 9">
    <name type="scientific">Fasciolopsis buskii</name>
    <dbReference type="NCBI Taxonomy" id="27845"/>
    <lineage>
        <taxon>Eukaryota</taxon>
        <taxon>Metazoa</taxon>
        <taxon>Spiralia</taxon>
        <taxon>Lophotrochozoa</taxon>
        <taxon>Platyhelminthes</taxon>
        <taxon>Trematoda</taxon>
        <taxon>Digenea</taxon>
        <taxon>Plagiorchiida</taxon>
        <taxon>Echinostomata</taxon>
        <taxon>Echinostomatoidea</taxon>
        <taxon>Fasciolidae</taxon>
        <taxon>Fasciolopsis</taxon>
    </lineage>
</organism>
<evidence type="ECO:0000256" key="5">
    <source>
        <dbReference type="SAM" id="MobiDB-lite"/>
    </source>
</evidence>
<dbReference type="InterPro" id="IPR019787">
    <property type="entry name" value="Znf_PHD-finger"/>
</dbReference>
<keyword evidence="3" id="KW-0862">Zinc</keyword>
<dbReference type="InterPro" id="IPR013083">
    <property type="entry name" value="Znf_RING/FYVE/PHD"/>
</dbReference>
<feature type="compositionally biased region" description="Polar residues" evidence="5">
    <location>
        <begin position="1092"/>
        <end position="1101"/>
    </location>
</feature>
<feature type="domain" description="PHD-type" evidence="6">
    <location>
        <begin position="855"/>
        <end position="907"/>
    </location>
</feature>
<feature type="domain" description="SAM" evidence="7">
    <location>
        <begin position="1165"/>
        <end position="1210"/>
    </location>
</feature>
<gene>
    <name evidence="8" type="ORF">FBUS_03157</name>
</gene>
<dbReference type="CDD" id="cd09583">
    <property type="entry name" value="SAM_Atherin-like"/>
    <property type="match status" value="1"/>
</dbReference>
<protein>
    <submittedName>
        <fullName evidence="8">SAM domain-containing protein 1</fullName>
    </submittedName>
</protein>
<dbReference type="SMART" id="SM00454">
    <property type="entry name" value="SAM"/>
    <property type="match status" value="1"/>
</dbReference>
<dbReference type="OrthoDB" id="10004495at2759"/>
<reference evidence="8" key="1">
    <citation type="submission" date="2019-05" db="EMBL/GenBank/DDBJ databases">
        <title>Annotation for the trematode Fasciolopsis buski.</title>
        <authorList>
            <person name="Choi Y.-J."/>
        </authorList>
    </citation>
    <scope>NUCLEOTIDE SEQUENCE</scope>
    <source>
        <strain evidence="8">HT</strain>
        <tissue evidence="8">Whole worm</tissue>
    </source>
</reference>
<dbReference type="Pfam" id="PF00536">
    <property type="entry name" value="SAM_1"/>
    <property type="match status" value="1"/>
</dbReference>
<comment type="caution">
    <text evidence="8">The sequence shown here is derived from an EMBL/GenBank/DDBJ whole genome shotgun (WGS) entry which is preliminary data.</text>
</comment>
<dbReference type="PROSITE" id="PS50105">
    <property type="entry name" value="SAM_DOMAIN"/>
    <property type="match status" value="1"/>
</dbReference>
<dbReference type="Pfam" id="PF00628">
    <property type="entry name" value="PHD"/>
    <property type="match status" value="1"/>
</dbReference>
<dbReference type="GO" id="GO:0005634">
    <property type="term" value="C:nucleus"/>
    <property type="evidence" value="ECO:0007669"/>
    <property type="project" value="TreeGrafter"/>
</dbReference>
<evidence type="ECO:0000259" key="6">
    <source>
        <dbReference type="PROSITE" id="PS50016"/>
    </source>
</evidence>
<keyword evidence="1" id="KW-0479">Metal-binding</keyword>
<proteinExistence type="predicted"/>
<dbReference type="InterPro" id="IPR001965">
    <property type="entry name" value="Znf_PHD"/>
</dbReference>
<evidence type="ECO:0000256" key="4">
    <source>
        <dbReference type="PROSITE-ProRule" id="PRU00146"/>
    </source>
</evidence>
<feature type="region of interest" description="Disordered" evidence="5">
    <location>
        <begin position="1"/>
        <end position="21"/>
    </location>
</feature>
<dbReference type="PANTHER" id="PTHR12247">
    <property type="entry name" value="POLYCOMB GROUP PROTEIN"/>
    <property type="match status" value="1"/>
</dbReference>
<evidence type="ECO:0000259" key="7">
    <source>
        <dbReference type="PROSITE" id="PS50105"/>
    </source>
</evidence>
<dbReference type="SUPFAM" id="SSF47769">
    <property type="entry name" value="SAM/Pointed domain"/>
    <property type="match status" value="1"/>
</dbReference>
<dbReference type="AlphaFoldDB" id="A0A8E0RT36"/>
<feature type="region of interest" description="Disordered" evidence="5">
    <location>
        <begin position="1015"/>
        <end position="1132"/>
    </location>
</feature>
<keyword evidence="2 4" id="KW-0863">Zinc-finger</keyword>
<keyword evidence="9" id="KW-1185">Reference proteome</keyword>
<dbReference type="EMBL" id="LUCM01009218">
    <property type="protein sequence ID" value="KAA0187306.1"/>
    <property type="molecule type" value="Genomic_DNA"/>
</dbReference>
<dbReference type="GO" id="GO:0045892">
    <property type="term" value="P:negative regulation of DNA-templated transcription"/>
    <property type="evidence" value="ECO:0007669"/>
    <property type="project" value="TreeGrafter"/>
</dbReference>
<feature type="region of interest" description="Disordered" evidence="5">
    <location>
        <begin position="976"/>
        <end position="998"/>
    </location>
</feature>
<evidence type="ECO:0000256" key="1">
    <source>
        <dbReference type="ARBA" id="ARBA00022723"/>
    </source>
</evidence>
<dbReference type="InterPro" id="IPR013761">
    <property type="entry name" value="SAM/pointed_sf"/>
</dbReference>
<accession>A0A8E0RT36</accession>